<dbReference type="GeneID" id="114767495"/>
<evidence type="ECO:0000256" key="3">
    <source>
        <dbReference type="RuleBase" id="RU000363"/>
    </source>
</evidence>
<dbReference type="RefSeq" id="XP_028815201.1">
    <property type="nucleotide sequence ID" value="XM_028959368.1"/>
</dbReference>
<accession>A0AAY4BUP0</accession>
<dbReference type="PANTHER" id="PTHR43157">
    <property type="entry name" value="PHOSPHATIDYLINOSITOL-GLYCAN BIOSYNTHESIS CLASS F PROTEIN-RELATED"/>
    <property type="match status" value="1"/>
</dbReference>
<dbReference type="Ensembl" id="ENSDCDT00010029514.1">
    <property type="protein sequence ID" value="ENSDCDP00010023911.1"/>
    <property type="gene ID" value="ENSDCDG00010015122.1"/>
</dbReference>
<dbReference type="PANTHER" id="PTHR43157:SF31">
    <property type="entry name" value="PHOSPHATIDYLINOSITOL-GLYCAN BIOSYNTHESIS CLASS F PROTEIN"/>
    <property type="match status" value="1"/>
</dbReference>
<dbReference type="InterPro" id="IPR002347">
    <property type="entry name" value="SDR_fam"/>
</dbReference>
<dbReference type="InterPro" id="IPR036291">
    <property type="entry name" value="NAD(P)-bd_dom_sf"/>
</dbReference>
<gene>
    <name evidence="4" type="primary">LOC114767495</name>
</gene>
<reference evidence="4" key="2">
    <citation type="submission" date="2025-08" db="UniProtKB">
        <authorList>
            <consortium name="Ensembl"/>
        </authorList>
    </citation>
    <scope>IDENTIFICATION</scope>
</reference>
<reference evidence="4 5" key="1">
    <citation type="submission" date="2020-06" db="EMBL/GenBank/DDBJ databases">
        <authorList>
            <consortium name="Wellcome Sanger Institute Data Sharing"/>
        </authorList>
    </citation>
    <scope>NUCLEOTIDE SEQUENCE [LARGE SCALE GENOMIC DNA]</scope>
</reference>
<keyword evidence="5" id="KW-1185">Reference proteome</keyword>
<evidence type="ECO:0000256" key="2">
    <source>
        <dbReference type="ARBA" id="ARBA00023002"/>
    </source>
</evidence>
<dbReference type="PRINTS" id="PR00081">
    <property type="entry name" value="GDHRDH"/>
</dbReference>
<dbReference type="Proteomes" id="UP000694580">
    <property type="component" value="Chromosome 17"/>
</dbReference>
<comment type="similarity">
    <text evidence="1 3">Belongs to the short-chain dehydrogenases/reductases (SDR) family.</text>
</comment>
<dbReference type="Pfam" id="PF00106">
    <property type="entry name" value="adh_short"/>
    <property type="match status" value="1"/>
</dbReference>
<dbReference type="PRINTS" id="PR00080">
    <property type="entry name" value="SDRFAMILY"/>
</dbReference>
<sequence>MGTMDGAAAAVIKFVDGHFVGIAFAAAAGAGLFALRRWAAGGVCRSKARLDGRTVLVTGAAAGIGRETAVDLAARGARVIVACRDVVEATLAADDIRRRSGNANVVVKKLDLASLRSVRRLAREILDTEERLDVLINNAGVMLCQKLATEDGFETHFGVNYLGHFLLTNCLLDLVKRSAPSRIINVSSLAHERGHIYFDDINLDKDFTPQKAYSQSKLANVLFSRELSRRLQGTRVSVFCLHPGIVHTELSRHVRATLPLWRKILHLPSLLFMKTQREGAQTTIHCAVEKSLENLSGQYFSDCKPKAVAPQAEDDSAARRLWDLSASMVGLS</sequence>
<dbReference type="GeneTree" id="ENSGT00940000165857"/>
<evidence type="ECO:0000313" key="4">
    <source>
        <dbReference type="Ensembl" id="ENSDCDP00010023911.1"/>
    </source>
</evidence>
<keyword evidence="2" id="KW-0560">Oxidoreductase</keyword>
<dbReference type="AlphaFoldDB" id="A0AAY4BUP0"/>
<proteinExistence type="inferred from homology"/>
<evidence type="ECO:0000313" key="5">
    <source>
        <dbReference type="Proteomes" id="UP000694580"/>
    </source>
</evidence>
<reference evidence="4" key="3">
    <citation type="submission" date="2025-09" db="UniProtKB">
        <authorList>
            <consortium name="Ensembl"/>
        </authorList>
    </citation>
    <scope>IDENTIFICATION</scope>
</reference>
<name>A0AAY4BUP0_9TELE</name>
<evidence type="ECO:0000256" key="1">
    <source>
        <dbReference type="ARBA" id="ARBA00006484"/>
    </source>
</evidence>
<dbReference type="Gene3D" id="3.40.50.720">
    <property type="entry name" value="NAD(P)-binding Rossmann-like Domain"/>
    <property type="match status" value="1"/>
</dbReference>
<dbReference type="SUPFAM" id="SSF51735">
    <property type="entry name" value="NAD(P)-binding Rossmann-fold domains"/>
    <property type="match status" value="1"/>
</dbReference>
<dbReference type="GO" id="GO:0016491">
    <property type="term" value="F:oxidoreductase activity"/>
    <property type="evidence" value="ECO:0007669"/>
    <property type="project" value="UniProtKB-KW"/>
</dbReference>
<protein>
    <submittedName>
        <fullName evidence="4">Uncharacterized protein</fullName>
    </submittedName>
</protein>
<organism evidence="4 5">
    <name type="scientific">Denticeps clupeoides</name>
    <name type="common">denticle herring</name>
    <dbReference type="NCBI Taxonomy" id="299321"/>
    <lineage>
        <taxon>Eukaryota</taxon>
        <taxon>Metazoa</taxon>
        <taxon>Chordata</taxon>
        <taxon>Craniata</taxon>
        <taxon>Vertebrata</taxon>
        <taxon>Euteleostomi</taxon>
        <taxon>Actinopterygii</taxon>
        <taxon>Neopterygii</taxon>
        <taxon>Teleostei</taxon>
        <taxon>Clupei</taxon>
        <taxon>Clupeiformes</taxon>
        <taxon>Denticipitoidei</taxon>
        <taxon>Denticipitidae</taxon>
        <taxon>Denticeps</taxon>
    </lineage>
</organism>